<dbReference type="SUPFAM" id="SSF52141">
    <property type="entry name" value="Uracil-DNA glycosylase-like"/>
    <property type="match status" value="1"/>
</dbReference>
<keyword evidence="3" id="KW-1185">Reference proteome</keyword>
<dbReference type="STRING" id="492660.SAMN05192566_1189"/>
<reference evidence="3" key="1">
    <citation type="submission" date="2016-10" db="EMBL/GenBank/DDBJ databases">
        <authorList>
            <person name="Varghese N."/>
            <person name="Submissions S."/>
        </authorList>
    </citation>
    <scope>NUCLEOTIDE SEQUENCE [LARGE SCALE GENOMIC DNA]</scope>
    <source>
        <strain evidence="3">CBMB127</strain>
    </source>
</reference>
<accession>A0A1G9BIP7</accession>
<dbReference type="AlphaFoldDB" id="A0A1G9BIP7"/>
<dbReference type="EMBL" id="FNFX01000002">
    <property type="protein sequence ID" value="SDK39341.1"/>
    <property type="molecule type" value="Genomic_DNA"/>
</dbReference>
<protein>
    <submittedName>
        <fullName evidence="2">G/U mismatch-specific uracil-DNA glycosylase</fullName>
    </submittedName>
</protein>
<dbReference type="NCBIfam" id="TIGR04274">
    <property type="entry name" value="hypoxanDNAglyco"/>
    <property type="match status" value="1"/>
</dbReference>
<dbReference type="CDD" id="cd10032">
    <property type="entry name" value="UDG-F6_HDG"/>
    <property type="match status" value="1"/>
</dbReference>
<dbReference type="SMART" id="SM00987">
    <property type="entry name" value="UreE_C"/>
    <property type="match status" value="1"/>
</dbReference>
<gene>
    <name evidence="2" type="ORF">SAMN05192566_1189</name>
</gene>
<organism evidence="2 3">
    <name type="scientific">Methylophilus rhizosphaerae</name>
    <dbReference type="NCBI Taxonomy" id="492660"/>
    <lineage>
        <taxon>Bacteria</taxon>
        <taxon>Pseudomonadati</taxon>
        <taxon>Pseudomonadota</taxon>
        <taxon>Betaproteobacteria</taxon>
        <taxon>Nitrosomonadales</taxon>
        <taxon>Methylophilaceae</taxon>
        <taxon>Methylophilus</taxon>
    </lineage>
</organism>
<dbReference type="Proteomes" id="UP000198629">
    <property type="component" value="Unassembled WGS sequence"/>
</dbReference>
<dbReference type="RefSeq" id="WP_245652656.1">
    <property type="nucleotide sequence ID" value="NZ_FNFX01000002.1"/>
</dbReference>
<dbReference type="InterPro" id="IPR026353">
    <property type="entry name" value="Hypoxan-DNA_Glyclase"/>
</dbReference>
<name>A0A1G9BIP7_9PROT</name>
<dbReference type="InterPro" id="IPR036895">
    <property type="entry name" value="Uracil-DNA_glycosylase-like_sf"/>
</dbReference>
<dbReference type="SMART" id="SM00986">
    <property type="entry name" value="UDG"/>
    <property type="match status" value="1"/>
</dbReference>
<dbReference type="Pfam" id="PF03167">
    <property type="entry name" value="UDG"/>
    <property type="match status" value="1"/>
</dbReference>
<proteinExistence type="predicted"/>
<evidence type="ECO:0000313" key="3">
    <source>
        <dbReference type="Proteomes" id="UP000198629"/>
    </source>
</evidence>
<evidence type="ECO:0000259" key="1">
    <source>
        <dbReference type="SMART" id="SM00986"/>
    </source>
</evidence>
<sequence length="186" mass="20074">MMKDAGPFQSLPDLLLPSLPHAFGFPPIAGGEPDILILGSLPGIASIRQQQYYAHPQNSFWRMMQALFGIEALAPYFDRCEQVKAAGLAIWDVCHSAHRPGSLDSAITPHTVVANDINGLLAAYPSIQVIGLNGSAAAKLFKKHIRLERAVHTLALPSTSPAHAAMPYAKKLERWSALLNSMNDAA</sequence>
<dbReference type="InterPro" id="IPR005122">
    <property type="entry name" value="Uracil-DNA_glycosylase-like"/>
</dbReference>
<evidence type="ECO:0000313" key="2">
    <source>
        <dbReference type="EMBL" id="SDK39341.1"/>
    </source>
</evidence>
<dbReference type="Gene3D" id="3.40.470.10">
    <property type="entry name" value="Uracil-DNA glycosylase-like domain"/>
    <property type="match status" value="1"/>
</dbReference>
<feature type="domain" description="Uracil-DNA glycosylase-like" evidence="1">
    <location>
        <begin position="26"/>
        <end position="179"/>
    </location>
</feature>